<protein>
    <recommendedName>
        <fullName evidence="4">Mannan endo-1,6-alpha-mannosidase</fullName>
    </recommendedName>
</protein>
<feature type="chain" id="PRO_5035276920" description="Mannan endo-1,6-alpha-mannosidase" evidence="1">
    <location>
        <begin position="17"/>
        <end position="469"/>
    </location>
</feature>
<comment type="caution">
    <text evidence="2">The sequence shown here is derived from an EMBL/GenBank/DDBJ whole genome shotgun (WGS) entry which is preliminary data.</text>
</comment>
<gene>
    <name evidence="2" type="ORF">PECAL_2P09050</name>
</gene>
<dbReference type="InterPro" id="IPR011643">
    <property type="entry name" value="HCR1"/>
</dbReference>
<evidence type="ECO:0000256" key="1">
    <source>
        <dbReference type="SAM" id="SignalP"/>
    </source>
</evidence>
<dbReference type="AlphaFoldDB" id="A0A8J2SAQ3"/>
<accession>A0A8J2SAQ3</accession>
<dbReference type="OrthoDB" id="41870at2759"/>
<name>A0A8J2SAQ3_9STRA</name>
<evidence type="ECO:0000313" key="3">
    <source>
        <dbReference type="Proteomes" id="UP000789595"/>
    </source>
</evidence>
<proteinExistence type="predicted"/>
<feature type="signal peptide" evidence="1">
    <location>
        <begin position="1"/>
        <end position="16"/>
    </location>
</feature>
<evidence type="ECO:0000313" key="2">
    <source>
        <dbReference type="EMBL" id="CAH0367865.1"/>
    </source>
</evidence>
<organism evidence="2 3">
    <name type="scientific">Pelagomonas calceolata</name>
    <dbReference type="NCBI Taxonomy" id="35677"/>
    <lineage>
        <taxon>Eukaryota</taxon>
        <taxon>Sar</taxon>
        <taxon>Stramenopiles</taxon>
        <taxon>Ochrophyta</taxon>
        <taxon>Pelagophyceae</taxon>
        <taxon>Pelagomonadales</taxon>
        <taxon>Pelagomonadaceae</taxon>
        <taxon>Pelagomonas</taxon>
    </lineage>
</organism>
<keyword evidence="1" id="KW-0732">Signal</keyword>
<sequence>MLRITLVAALLGGAAAQVGSHQSMAGYDSASDVGPHAMIDLDMEEFEKQVGYKTTAGFAEALRIYEFGGNGTCVNANDNGAGCAAGAAYGNSRKSDSIRTLKGFATKDYSTAKLRGTDGGKYGEKLPPIYACYWNDWAWADSFVTNTYTNVKDNGRAELMKKGANYQAVWMYVLHELEDAIGDCYAGDITANDATPTGGAPHAWDEGWAFYAGSLVAATAADSAMEGTGLQKEGTLIWELSEKRGKDFGTLDTTGPSKANVGLVTDFKSGRDKIIAADCAGAEPVIDDIIKKMTIPLIQGTIKYAWKADPANAGDCSADAGKTALTASDDCVKSWTEGWAFAAALLPQLDQCDPEVASVVRHNLDAGANEPMKCGFATVKTAIESCYTKLGVTCADIGAFQSSGVVYAGAEACTAIPAKPALATCSANFPATAAPIPVAGCEAPASDDATAPALALGAAAAAAGAALLL</sequence>
<evidence type="ECO:0008006" key="4">
    <source>
        <dbReference type="Google" id="ProtNLM"/>
    </source>
</evidence>
<reference evidence="2" key="1">
    <citation type="submission" date="2021-11" db="EMBL/GenBank/DDBJ databases">
        <authorList>
            <consortium name="Genoscope - CEA"/>
            <person name="William W."/>
        </authorList>
    </citation>
    <scope>NUCLEOTIDE SEQUENCE</scope>
</reference>
<dbReference type="Pfam" id="PF07692">
    <property type="entry name" value="Fea1"/>
    <property type="match status" value="1"/>
</dbReference>
<dbReference type="Proteomes" id="UP000789595">
    <property type="component" value="Unassembled WGS sequence"/>
</dbReference>
<dbReference type="EMBL" id="CAKKNE010000002">
    <property type="protein sequence ID" value="CAH0367865.1"/>
    <property type="molecule type" value="Genomic_DNA"/>
</dbReference>
<keyword evidence="3" id="KW-1185">Reference proteome</keyword>